<dbReference type="AlphaFoldDB" id="A0A2A9MIR7"/>
<dbReference type="GeneID" id="40310436"/>
<comment type="caution">
    <text evidence="1">The sequence shown here is derived from an EMBL/GenBank/DDBJ whole genome shotgun (WGS) entry which is preliminary data.</text>
</comment>
<organism evidence="1 2">
    <name type="scientific">Besnoitia besnoiti</name>
    <name type="common">Apicomplexan protozoan</name>
    <dbReference type="NCBI Taxonomy" id="94643"/>
    <lineage>
        <taxon>Eukaryota</taxon>
        <taxon>Sar</taxon>
        <taxon>Alveolata</taxon>
        <taxon>Apicomplexa</taxon>
        <taxon>Conoidasida</taxon>
        <taxon>Coccidia</taxon>
        <taxon>Eucoccidiorida</taxon>
        <taxon>Eimeriorina</taxon>
        <taxon>Sarcocystidae</taxon>
        <taxon>Besnoitia</taxon>
    </lineage>
</organism>
<dbReference type="VEuPathDB" id="ToxoDB:BESB_055070"/>
<evidence type="ECO:0000313" key="1">
    <source>
        <dbReference type="EMBL" id="PFH35856.1"/>
    </source>
</evidence>
<reference evidence="1 2" key="1">
    <citation type="submission" date="2017-09" db="EMBL/GenBank/DDBJ databases">
        <title>Genome sequencing of Besnoitia besnoiti strain Bb-Ger1.</title>
        <authorList>
            <person name="Schares G."/>
            <person name="Venepally P."/>
            <person name="Lorenzi H.A."/>
        </authorList>
    </citation>
    <scope>NUCLEOTIDE SEQUENCE [LARGE SCALE GENOMIC DNA]</scope>
    <source>
        <strain evidence="1 2">Bb-Ger1</strain>
    </source>
</reference>
<dbReference type="EMBL" id="NWUJ01000004">
    <property type="protein sequence ID" value="PFH35856.1"/>
    <property type="molecule type" value="Genomic_DNA"/>
</dbReference>
<sequence>MVISSLGRPHRRKLLFFPCHLVCCALLVSLYRLSPLRSEARNEKKNLFSSSKEGAPLPRVEVVKIGKSGLTHGDVRRDVYLVRDEQLQIIDKSRTMIFAPFRRGKNPLNQRAFAFDGETCMEDSVEYEDLFLKYKKKKNLRRLWTKRYTPEGAIYTFKPPATSEKNNDAVPSPEDPEVRFCVTLTISMMMIGGADEVRGEGLRYFNNTLSLVVFWSPW</sequence>
<name>A0A2A9MIR7_BESBE</name>
<protein>
    <submittedName>
        <fullName evidence="1">Uncharacterized protein</fullName>
    </submittedName>
</protein>
<dbReference type="RefSeq" id="XP_029219865.1">
    <property type="nucleotide sequence ID" value="XM_029363942.1"/>
</dbReference>
<accession>A0A2A9MIR7</accession>
<dbReference type="KEGG" id="bbes:BESB_055070"/>
<proteinExistence type="predicted"/>
<keyword evidence="2" id="KW-1185">Reference proteome</keyword>
<gene>
    <name evidence="1" type="ORF">BESB_055070</name>
</gene>
<dbReference type="OrthoDB" id="330652at2759"/>
<evidence type="ECO:0000313" key="2">
    <source>
        <dbReference type="Proteomes" id="UP000224006"/>
    </source>
</evidence>
<dbReference type="Proteomes" id="UP000224006">
    <property type="component" value="Chromosome IV"/>
</dbReference>